<sequence>MTSSTGTNFTAVTLTRVAAKLQEAMRKQKSQVADVISMYNTGNQELIDSQSVIASADFERHEDLEDEVNLVGASHPHTNSSIKDILHRQAYTIVQKNNQHFLLTELLKLSLSNIMNFTNPHFSQTYQDIIPTDEMKQIDNIRQHKKDGLEFDKDMNVLIDELLDQLELYAITSNTDKIRSIIGEPKYKESDKHSPKYQLLNVVEIVVRRFHFWKCASSKSEMAYLLKFEGLLEVLSDDTELILSDGESVCISTRDPLRSLMEDDGLTEFGRRIDLH</sequence>
<evidence type="ECO:0000313" key="1">
    <source>
        <dbReference type="EMBL" id="KAG2201558.1"/>
    </source>
</evidence>
<name>A0A8H7QZL6_9FUNG</name>
<keyword evidence="2" id="KW-1185">Reference proteome</keyword>
<comment type="caution">
    <text evidence="1">The sequence shown here is derived from an EMBL/GenBank/DDBJ whole genome shotgun (WGS) entry which is preliminary data.</text>
</comment>
<dbReference type="OrthoDB" id="2259542at2759"/>
<dbReference type="AlphaFoldDB" id="A0A8H7QZL6"/>
<accession>A0A8H7QZL6</accession>
<dbReference type="EMBL" id="JAEPRD010000070">
    <property type="protein sequence ID" value="KAG2201558.1"/>
    <property type="molecule type" value="Genomic_DNA"/>
</dbReference>
<dbReference type="Proteomes" id="UP000603453">
    <property type="component" value="Unassembled WGS sequence"/>
</dbReference>
<protein>
    <submittedName>
        <fullName evidence="1">Uncharacterized protein</fullName>
    </submittedName>
</protein>
<gene>
    <name evidence="1" type="ORF">INT47_007435</name>
</gene>
<evidence type="ECO:0000313" key="2">
    <source>
        <dbReference type="Proteomes" id="UP000603453"/>
    </source>
</evidence>
<organism evidence="1 2">
    <name type="scientific">Mucor saturninus</name>
    <dbReference type="NCBI Taxonomy" id="64648"/>
    <lineage>
        <taxon>Eukaryota</taxon>
        <taxon>Fungi</taxon>
        <taxon>Fungi incertae sedis</taxon>
        <taxon>Mucoromycota</taxon>
        <taxon>Mucoromycotina</taxon>
        <taxon>Mucoromycetes</taxon>
        <taxon>Mucorales</taxon>
        <taxon>Mucorineae</taxon>
        <taxon>Mucoraceae</taxon>
        <taxon>Mucor</taxon>
    </lineage>
</organism>
<reference evidence="1" key="1">
    <citation type="submission" date="2020-12" db="EMBL/GenBank/DDBJ databases">
        <title>Metabolic potential, ecology and presence of endohyphal bacteria is reflected in genomic diversity of Mucoromycotina.</title>
        <authorList>
            <person name="Muszewska A."/>
            <person name="Okrasinska A."/>
            <person name="Steczkiewicz K."/>
            <person name="Drgas O."/>
            <person name="Orlowska M."/>
            <person name="Perlinska-Lenart U."/>
            <person name="Aleksandrzak-Piekarczyk T."/>
            <person name="Szatraj K."/>
            <person name="Zielenkiewicz U."/>
            <person name="Pilsyk S."/>
            <person name="Malc E."/>
            <person name="Mieczkowski P."/>
            <person name="Kruszewska J.S."/>
            <person name="Biernat P."/>
            <person name="Pawlowska J."/>
        </authorList>
    </citation>
    <scope>NUCLEOTIDE SEQUENCE</scope>
    <source>
        <strain evidence="1">WA0000017839</strain>
    </source>
</reference>
<proteinExistence type="predicted"/>